<evidence type="ECO:0008006" key="3">
    <source>
        <dbReference type="Google" id="ProtNLM"/>
    </source>
</evidence>
<keyword evidence="2" id="KW-1185">Reference proteome</keyword>
<dbReference type="RefSeq" id="WP_283426807.1">
    <property type="nucleotide sequence ID" value="NZ_FXTY01000005.1"/>
</dbReference>
<dbReference type="Pfam" id="PF10932">
    <property type="entry name" value="DUF2783"/>
    <property type="match status" value="1"/>
</dbReference>
<protein>
    <recommendedName>
        <fullName evidence="3">DUF2783 domain-containing protein</fullName>
    </recommendedName>
</protein>
<gene>
    <name evidence="1" type="ORF">SAMN06265373_105413</name>
</gene>
<evidence type="ECO:0000313" key="1">
    <source>
        <dbReference type="EMBL" id="SMP27536.1"/>
    </source>
</evidence>
<dbReference type="Proteomes" id="UP001157961">
    <property type="component" value="Unassembled WGS sequence"/>
</dbReference>
<organism evidence="1 2">
    <name type="scientific">Shimia sagamensis</name>
    <dbReference type="NCBI Taxonomy" id="1566352"/>
    <lineage>
        <taxon>Bacteria</taxon>
        <taxon>Pseudomonadati</taxon>
        <taxon>Pseudomonadota</taxon>
        <taxon>Alphaproteobacteria</taxon>
        <taxon>Rhodobacterales</taxon>
        <taxon>Roseobacteraceae</taxon>
    </lineage>
</organism>
<dbReference type="EMBL" id="FXTY01000005">
    <property type="protein sequence ID" value="SMP27536.1"/>
    <property type="molecule type" value="Genomic_DNA"/>
</dbReference>
<accession>A0ABY1P8H5</accession>
<name>A0ABY1P8H5_9RHOB</name>
<dbReference type="InterPro" id="IPR021233">
    <property type="entry name" value="DUF2783"/>
</dbReference>
<reference evidence="1 2" key="1">
    <citation type="submission" date="2017-05" db="EMBL/GenBank/DDBJ databases">
        <authorList>
            <person name="Varghese N."/>
            <person name="Submissions S."/>
        </authorList>
    </citation>
    <scope>NUCLEOTIDE SEQUENCE [LARGE SCALE GENOMIC DNA]</scope>
    <source>
        <strain evidence="1 2">DSM 29734</strain>
    </source>
</reference>
<sequence>MSDKLILSPNLDNADGFFDALARAHDGLEKSTSDALNARLIFLLANHIGDDEVLTEALKAAQTSGHNR</sequence>
<proteinExistence type="predicted"/>
<comment type="caution">
    <text evidence="1">The sequence shown here is derived from an EMBL/GenBank/DDBJ whole genome shotgun (WGS) entry which is preliminary data.</text>
</comment>
<evidence type="ECO:0000313" key="2">
    <source>
        <dbReference type="Proteomes" id="UP001157961"/>
    </source>
</evidence>